<dbReference type="GO" id="GO:0016832">
    <property type="term" value="F:aldehyde-lyase activity"/>
    <property type="evidence" value="ECO:0007669"/>
    <property type="project" value="InterPro"/>
</dbReference>
<dbReference type="Pfam" id="PF01116">
    <property type="entry name" value="F_bP_aldolase"/>
    <property type="match status" value="1"/>
</dbReference>
<dbReference type="PANTHER" id="PTHR30304:SF0">
    <property type="entry name" value="D-TAGATOSE-1,6-BISPHOSPHATE ALDOLASE SUBUNIT GATY-RELATED"/>
    <property type="match status" value="1"/>
</dbReference>
<dbReference type="InterPro" id="IPR050246">
    <property type="entry name" value="Class_II_FBP_aldolase"/>
</dbReference>
<evidence type="ECO:0000313" key="1">
    <source>
        <dbReference type="EMBL" id="MBW3469530.1"/>
    </source>
</evidence>
<dbReference type="PIRSF" id="PIRSF001359">
    <property type="entry name" value="F_bP_aldolase_II"/>
    <property type="match status" value="1"/>
</dbReference>
<sequence length="323" mass="35563">MKITTKELFQNCYGKYGIAAINVFTMEQVLAVFEAAQKADSPVIIQTTPVARDYANPAILVSMTKAAAMIFPKVVYALHLDHGYESHLIHAIDSGEYTSVMIDASHDDFEKNVKRTCNIVKLAHAKGISVEAELGVLSGVEDDIEVKDEFAKFTNPKQVVEFVDRTSCDSLAIAVGTSHGAYKFSGKQGIRFDILKEIQDLLPGYPLVLHGGSSVDPEEIDKINSFGGALKTGSRGVSDKEIQNSINFGVCKINIATDLRVLWTRVHRDFFQNQPDGFDPLIPGKIYKNELIDFLLKKFKMLGSEGMAKGITEVIDEGITLNK</sequence>
<dbReference type="RefSeq" id="WP_219292697.1">
    <property type="nucleotide sequence ID" value="NZ_RPHB01000008.1"/>
</dbReference>
<evidence type="ECO:0000313" key="2">
    <source>
        <dbReference type="Proteomes" id="UP000727490"/>
    </source>
</evidence>
<proteinExistence type="predicted"/>
<keyword evidence="2" id="KW-1185">Reference proteome</keyword>
<protein>
    <submittedName>
        <fullName evidence="1">Class II fructose-bisphosphate aldolase</fullName>
    </submittedName>
</protein>
<accession>A0A951IYG1</accession>
<dbReference type="CDD" id="cd00947">
    <property type="entry name" value="TBP_aldolase_IIB"/>
    <property type="match status" value="1"/>
</dbReference>
<reference evidence="1 2" key="1">
    <citation type="journal article" date="2020" name="Syst. Appl. Microbiol.">
        <title>Arthrospiribacter ruber gen. nov., sp. nov., a novel bacterium isolated from Arthrospira cultures.</title>
        <authorList>
            <person name="Waleron M."/>
            <person name="Misztak A."/>
            <person name="Waleron M.M."/>
            <person name="Furmaniak M."/>
            <person name="Mrozik A."/>
            <person name="Waleron K."/>
        </authorList>
    </citation>
    <scope>NUCLEOTIDE SEQUENCE [LARGE SCALE GENOMIC DNA]</scope>
    <source>
        <strain evidence="1 2">DPMB0001</strain>
    </source>
</reference>
<gene>
    <name evidence="1" type="ORF">EGN73_17155</name>
</gene>
<dbReference type="NCBIfam" id="TIGR00167">
    <property type="entry name" value="cbbA"/>
    <property type="match status" value="1"/>
</dbReference>
<comment type="caution">
    <text evidence="1">The sequence shown here is derived from an EMBL/GenBank/DDBJ whole genome shotgun (WGS) entry which is preliminary data.</text>
</comment>
<dbReference type="InterPro" id="IPR000771">
    <property type="entry name" value="FBA_II"/>
</dbReference>
<dbReference type="GO" id="GO:0005975">
    <property type="term" value="P:carbohydrate metabolic process"/>
    <property type="evidence" value="ECO:0007669"/>
    <property type="project" value="InterPro"/>
</dbReference>
<organism evidence="1 2">
    <name type="scientific">Arthrospiribacter ruber</name>
    <dbReference type="NCBI Taxonomy" id="2487934"/>
    <lineage>
        <taxon>Bacteria</taxon>
        <taxon>Pseudomonadati</taxon>
        <taxon>Bacteroidota</taxon>
        <taxon>Cytophagia</taxon>
        <taxon>Cytophagales</taxon>
        <taxon>Cyclobacteriaceae</taxon>
        <taxon>Arthrospiribacter</taxon>
    </lineage>
</organism>
<dbReference type="GO" id="GO:0008270">
    <property type="term" value="F:zinc ion binding"/>
    <property type="evidence" value="ECO:0007669"/>
    <property type="project" value="InterPro"/>
</dbReference>
<dbReference type="PANTHER" id="PTHR30304">
    <property type="entry name" value="D-TAGATOSE-1,6-BISPHOSPHATE ALDOLASE"/>
    <property type="match status" value="1"/>
</dbReference>
<dbReference type="EMBL" id="RPHB01000008">
    <property type="protein sequence ID" value="MBW3469530.1"/>
    <property type="molecule type" value="Genomic_DNA"/>
</dbReference>
<dbReference type="Proteomes" id="UP000727490">
    <property type="component" value="Unassembled WGS sequence"/>
</dbReference>
<dbReference type="AlphaFoldDB" id="A0A951IYG1"/>
<name>A0A951IYG1_9BACT</name>